<feature type="transmembrane region" description="Helical" evidence="10">
    <location>
        <begin position="15"/>
        <end position="35"/>
    </location>
</feature>
<dbReference type="PRINTS" id="PR00463">
    <property type="entry name" value="EP450I"/>
</dbReference>
<dbReference type="Proteomes" id="UP000053573">
    <property type="component" value="Unassembled WGS sequence"/>
</dbReference>
<evidence type="ECO:0000256" key="6">
    <source>
        <dbReference type="ARBA" id="ARBA00023004"/>
    </source>
</evidence>
<dbReference type="CDD" id="cd11058">
    <property type="entry name" value="CYP60B-like"/>
    <property type="match status" value="1"/>
</dbReference>
<keyword evidence="10" id="KW-0812">Transmembrane</keyword>
<dbReference type="PANTHER" id="PTHR24305:SF230">
    <property type="entry name" value="P450, PUTATIVE (EUROFUNG)-RELATED"/>
    <property type="match status" value="1"/>
</dbReference>
<proteinExistence type="inferred from homology"/>
<dbReference type="EMBL" id="LDEV01002333">
    <property type="protein sequence ID" value="KLJ09496.1"/>
    <property type="molecule type" value="Genomic_DNA"/>
</dbReference>
<dbReference type="InterPro" id="IPR036396">
    <property type="entry name" value="Cyt_P450_sf"/>
</dbReference>
<evidence type="ECO:0000256" key="5">
    <source>
        <dbReference type="ARBA" id="ARBA00023002"/>
    </source>
</evidence>
<dbReference type="AlphaFoldDB" id="A0A0H1BK00"/>
<evidence type="ECO:0000313" key="11">
    <source>
        <dbReference type="EMBL" id="KLJ09496.1"/>
    </source>
</evidence>
<dbReference type="Gene3D" id="1.10.630.10">
    <property type="entry name" value="Cytochrome P450"/>
    <property type="match status" value="1"/>
</dbReference>
<evidence type="ECO:0000256" key="2">
    <source>
        <dbReference type="ARBA" id="ARBA00010617"/>
    </source>
</evidence>
<dbReference type="GO" id="GO:0020037">
    <property type="term" value="F:heme binding"/>
    <property type="evidence" value="ECO:0007669"/>
    <property type="project" value="InterPro"/>
</dbReference>
<sequence>MAVIPTIQELIGNPFTLAAAGLAIAILYLSSKFVYNVFYHPLRSFPGPTSHAMSLVPYIYKTLSGTLEYDILDLHKTYGDVVRISPHELAICGPGSWKDILGNRKSGEEQLEKFWLYYRLGGAGQPTSIINADREEHSRLRRQLSHGFSDKSMREQEPLITRHIDLLIKRFLELGGAGSKSFDLTEWYNYATFDIIGDLTFGESFGCLENAYFHPFVKLMLASGKISSFLQCAGYFPTFKKFLLSLIPKTALKRQANLAKEKILRRMKVGIERPDLIEGLLKKQEEWNMSLDTLSGNARLILVAGSETTATLLCGVTYLLLSNPQTLAKLTAEVRSAFKSEDDINMNSVNELEYMLACLNEALRIYPPVPLGLPRVIPKGGCQITGQFIPEDSVVAIHHWATYHNEKYFTGPFAFHPERFLGDPKFANDKLELLQPFHVGPRNCLGRNLAYAEMRLILARLIYNFDMKLAPESANWLRKQRVFLFYSKPPLNVYMTPVKSVRQVG</sequence>
<protein>
    <submittedName>
        <fullName evidence="11">Cytochrome P450, family 3, subfamily A</fullName>
    </submittedName>
</protein>
<keyword evidence="4 8" id="KW-0479">Metal-binding</keyword>
<dbReference type="SUPFAM" id="SSF48264">
    <property type="entry name" value="Cytochrome P450"/>
    <property type="match status" value="1"/>
</dbReference>
<dbReference type="OrthoDB" id="1470350at2759"/>
<feature type="binding site" description="axial binding residue" evidence="8">
    <location>
        <position position="444"/>
    </location>
    <ligand>
        <name>heme</name>
        <dbReference type="ChEBI" id="CHEBI:30413"/>
    </ligand>
    <ligandPart>
        <name>Fe</name>
        <dbReference type="ChEBI" id="CHEBI:18248"/>
    </ligandPart>
</feature>
<evidence type="ECO:0000256" key="3">
    <source>
        <dbReference type="ARBA" id="ARBA00022617"/>
    </source>
</evidence>
<evidence type="ECO:0000256" key="8">
    <source>
        <dbReference type="PIRSR" id="PIRSR602401-1"/>
    </source>
</evidence>
<keyword evidence="6 8" id="KW-0408">Iron</keyword>
<comment type="caution">
    <text evidence="11">The sequence shown here is derived from an EMBL/GenBank/DDBJ whole genome shotgun (WGS) entry which is preliminary data.</text>
</comment>
<dbReference type="GO" id="GO:0004497">
    <property type="term" value="F:monooxygenase activity"/>
    <property type="evidence" value="ECO:0007669"/>
    <property type="project" value="UniProtKB-KW"/>
</dbReference>
<organism evidence="11 12">
    <name type="scientific">Blastomyces silverae</name>
    <dbReference type="NCBI Taxonomy" id="2060906"/>
    <lineage>
        <taxon>Eukaryota</taxon>
        <taxon>Fungi</taxon>
        <taxon>Dikarya</taxon>
        <taxon>Ascomycota</taxon>
        <taxon>Pezizomycotina</taxon>
        <taxon>Eurotiomycetes</taxon>
        <taxon>Eurotiomycetidae</taxon>
        <taxon>Onygenales</taxon>
        <taxon>Ajellomycetaceae</taxon>
        <taxon>Blastomyces</taxon>
    </lineage>
</organism>
<comment type="cofactor">
    <cofactor evidence="1 8">
        <name>heme</name>
        <dbReference type="ChEBI" id="CHEBI:30413"/>
    </cofactor>
</comment>
<evidence type="ECO:0000256" key="4">
    <source>
        <dbReference type="ARBA" id="ARBA00022723"/>
    </source>
</evidence>
<keyword evidence="3 8" id="KW-0349">Heme</keyword>
<dbReference type="InterPro" id="IPR002401">
    <property type="entry name" value="Cyt_P450_E_grp-I"/>
</dbReference>
<dbReference type="InterPro" id="IPR050121">
    <property type="entry name" value="Cytochrome_P450_monoxygenase"/>
</dbReference>
<comment type="similarity">
    <text evidence="2 9">Belongs to the cytochrome P450 family.</text>
</comment>
<dbReference type="GO" id="GO:0016705">
    <property type="term" value="F:oxidoreductase activity, acting on paired donors, with incorporation or reduction of molecular oxygen"/>
    <property type="evidence" value="ECO:0007669"/>
    <property type="project" value="InterPro"/>
</dbReference>
<keyword evidence="12" id="KW-1185">Reference proteome</keyword>
<evidence type="ECO:0000256" key="7">
    <source>
        <dbReference type="ARBA" id="ARBA00023033"/>
    </source>
</evidence>
<dbReference type="Pfam" id="PF00067">
    <property type="entry name" value="p450"/>
    <property type="match status" value="1"/>
</dbReference>
<evidence type="ECO:0000313" key="12">
    <source>
        <dbReference type="Proteomes" id="UP000053573"/>
    </source>
</evidence>
<dbReference type="PROSITE" id="PS00086">
    <property type="entry name" value="CYTOCHROME_P450"/>
    <property type="match status" value="1"/>
</dbReference>
<accession>A0A0H1BK00</accession>
<keyword evidence="10" id="KW-1133">Transmembrane helix</keyword>
<dbReference type="GO" id="GO:0009403">
    <property type="term" value="P:toxin biosynthetic process"/>
    <property type="evidence" value="ECO:0007669"/>
    <property type="project" value="UniProtKB-ARBA"/>
</dbReference>
<name>A0A0H1BK00_9EURO</name>
<gene>
    <name evidence="11" type="ORF">EMPG_15079</name>
</gene>
<evidence type="ECO:0000256" key="10">
    <source>
        <dbReference type="SAM" id="Phobius"/>
    </source>
</evidence>
<evidence type="ECO:0000256" key="1">
    <source>
        <dbReference type="ARBA" id="ARBA00001971"/>
    </source>
</evidence>
<keyword evidence="7 9" id="KW-0503">Monooxygenase</keyword>
<evidence type="ECO:0000256" key="9">
    <source>
        <dbReference type="RuleBase" id="RU000461"/>
    </source>
</evidence>
<keyword evidence="10" id="KW-0472">Membrane</keyword>
<dbReference type="InterPro" id="IPR017972">
    <property type="entry name" value="Cyt_P450_CS"/>
</dbReference>
<dbReference type="InterPro" id="IPR001128">
    <property type="entry name" value="Cyt_P450"/>
</dbReference>
<dbReference type="FunFam" id="1.10.630.10:FF:000047">
    <property type="entry name" value="Cytochrome P450 monooxygenase"/>
    <property type="match status" value="1"/>
</dbReference>
<reference evidence="12" key="1">
    <citation type="journal article" date="2015" name="PLoS Genet.">
        <title>The dynamic genome and transcriptome of the human fungal pathogen Blastomyces and close relative Emmonsia.</title>
        <authorList>
            <person name="Munoz J.F."/>
            <person name="Gauthier G.M."/>
            <person name="Desjardins C.A."/>
            <person name="Gallo J.E."/>
            <person name="Holder J."/>
            <person name="Sullivan T.D."/>
            <person name="Marty A.J."/>
            <person name="Carmen J.C."/>
            <person name="Chen Z."/>
            <person name="Ding L."/>
            <person name="Gujja S."/>
            <person name="Magrini V."/>
            <person name="Misas E."/>
            <person name="Mitreva M."/>
            <person name="Priest M."/>
            <person name="Saif S."/>
            <person name="Whiston E.A."/>
            <person name="Young S."/>
            <person name="Zeng Q."/>
            <person name="Goldman W.E."/>
            <person name="Mardis E.R."/>
            <person name="Taylor J.W."/>
            <person name="McEwen J.G."/>
            <person name="Clay O.K."/>
            <person name="Klein B.S."/>
            <person name="Cuomo C.A."/>
        </authorList>
    </citation>
    <scope>NUCLEOTIDE SEQUENCE [LARGE SCALE GENOMIC DNA]</scope>
    <source>
        <strain evidence="12">UAMH 139</strain>
    </source>
</reference>
<dbReference type="STRING" id="2060906.A0A0H1BK00"/>
<dbReference type="PRINTS" id="PR00385">
    <property type="entry name" value="P450"/>
</dbReference>
<dbReference type="GO" id="GO:0005506">
    <property type="term" value="F:iron ion binding"/>
    <property type="evidence" value="ECO:0007669"/>
    <property type="project" value="InterPro"/>
</dbReference>
<dbReference type="PANTHER" id="PTHR24305">
    <property type="entry name" value="CYTOCHROME P450"/>
    <property type="match status" value="1"/>
</dbReference>
<keyword evidence="5 9" id="KW-0560">Oxidoreductase</keyword>